<evidence type="ECO:0000313" key="4">
    <source>
        <dbReference type="Proteomes" id="UP000427716"/>
    </source>
</evidence>
<dbReference type="RefSeq" id="WP_136867154.1">
    <property type="nucleotide sequence ID" value="NZ_CP046415.1"/>
</dbReference>
<keyword evidence="4" id="KW-1185">Reference proteome</keyword>
<evidence type="ECO:0000256" key="1">
    <source>
        <dbReference type="SAM" id="Phobius"/>
    </source>
</evidence>
<evidence type="ECO:0000259" key="2">
    <source>
        <dbReference type="Pfam" id="PF09851"/>
    </source>
</evidence>
<dbReference type="InterPro" id="IPR018649">
    <property type="entry name" value="SHOCT"/>
</dbReference>
<reference evidence="3 4" key="1">
    <citation type="submission" date="2019-11" db="EMBL/GenBank/DDBJ databases">
        <authorList>
            <person name="Zhang J."/>
            <person name="Sun C."/>
        </authorList>
    </citation>
    <scope>NUCLEOTIDE SEQUENCE [LARGE SCALE GENOMIC DNA]</scope>
    <source>
        <strain evidence="4">sp2</strain>
    </source>
</reference>
<protein>
    <submittedName>
        <fullName evidence="3">SHOCT domain-containing protein</fullName>
    </submittedName>
</protein>
<dbReference type="Proteomes" id="UP000427716">
    <property type="component" value="Chromosome"/>
</dbReference>
<gene>
    <name evidence="3" type="ORF">GM160_07290</name>
</gene>
<dbReference type="EMBL" id="CP046415">
    <property type="protein sequence ID" value="QGT78718.1"/>
    <property type="molecule type" value="Genomic_DNA"/>
</dbReference>
<name>A0A6I6D1F4_9GAMM</name>
<dbReference type="AlphaFoldDB" id="A0A6I6D1F4"/>
<sequence length="85" mass="10109">MYDWGYGWMPHGGMYGLGWVLMVLFWVLLIVGIVVLIKWLISSGQPRSSEPREGRRTALDILKERYARGEIDHEEFEERRRRLDD</sequence>
<keyword evidence="1" id="KW-1133">Transmembrane helix</keyword>
<organism evidence="3 4">
    <name type="scientific">Guyparkeria halophila</name>
    <dbReference type="NCBI Taxonomy" id="47960"/>
    <lineage>
        <taxon>Bacteria</taxon>
        <taxon>Pseudomonadati</taxon>
        <taxon>Pseudomonadota</taxon>
        <taxon>Gammaproteobacteria</taxon>
        <taxon>Chromatiales</taxon>
        <taxon>Thioalkalibacteraceae</taxon>
        <taxon>Guyparkeria</taxon>
    </lineage>
</organism>
<feature type="domain" description="SHOCT" evidence="2">
    <location>
        <begin position="57"/>
        <end position="83"/>
    </location>
</feature>
<dbReference type="Pfam" id="PF09851">
    <property type="entry name" value="SHOCT"/>
    <property type="match status" value="1"/>
</dbReference>
<keyword evidence="1" id="KW-0472">Membrane</keyword>
<accession>A0A6I6D1F4</accession>
<dbReference type="KEGG" id="ghl:GM160_07290"/>
<proteinExistence type="predicted"/>
<evidence type="ECO:0000313" key="3">
    <source>
        <dbReference type="EMBL" id="QGT78718.1"/>
    </source>
</evidence>
<keyword evidence="1" id="KW-0812">Transmembrane</keyword>
<feature type="transmembrane region" description="Helical" evidence="1">
    <location>
        <begin position="20"/>
        <end position="41"/>
    </location>
</feature>